<name>A0A6V8N0Q3_9BACT</name>
<dbReference type="PANTHER" id="PTHR41324:SF1">
    <property type="entry name" value="DUF2232 DOMAIN-CONTAINING PROTEIN"/>
    <property type="match status" value="1"/>
</dbReference>
<feature type="transmembrane region" description="Helical" evidence="1">
    <location>
        <begin position="224"/>
        <end position="244"/>
    </location>
</feature>
<reference evidence="3" key="1">
    <citation type="submission" date="2020-06" db="EMBL/GenBank/DDBJ databases">
        <title>Draft genomic sequecing of Geomonas sp. Red736.</title>
        <authorList>
            <person name="Itoh H."/>
            <person name="Xu Z.X."/>
            <person name="Ushijima N."/>
            <person name="Masuda Y."/>
            <person name="Shiratori Y."/>
            <person name="Senoo K."/>
        </authorList>
    </citation>
    <scope>NUCLEOTIDE SEQUENCE [LARGE SCALE GENOMIC DNA]</scope>
    <source>
        <strain evidence="3">Red736</strain>
    </source>
</reference>
<dbReference type="Pfam" id="PF09991">
    <property type="entry name" value="DUF2232"/>
    <property type="match status" value="1"/>
</dbReference>
<proteinExistence type="predicted"/>
<accession>A0A6V8N0Q3</accession>
<feature type="transmembrane region" description="Helical" evidence="1">
    <location>
        <begin position="250"/>
        <end position="269"/>
    </location>
</feature>
<feature type="transmembrane region" description="Helical" evidence="1">
    <location>
        <begin position="55"/>
        <end position="74"/>
    </location>
</feature>
<keyword evidence="1" id="KW-0472">Membrane</keyword>
<feature type="transmembrane region" description="Helical" evidence="1">
    <location>
        <begin position="179"/>
        <end position="203"/>
    </location>
</feature>
<evidence type="ECO:0000313" key="3">
    <source>
        <dbReference type="Proteomes" id="UP000568888"/>
    </source>
</evidence>
<dbReference type="AlphaFoldDB" id="A0A6V8N0Q3"/>
<feature type="transmembrane region" description="Helical" evidence="1">
    <location>
        <begin position="276"/>
        <end position="302"/>
    </location>
</feature>
<keyword evidence="1" id="KW-0812">Transmembrane</keyword>
<feature type="transmembrane region" description="Helical" evidence="1">
    <location>
        <begin position="80"/>
        <end position="98"/>
    </location>
</feature>
<dbReference type="InterPro" id="IPR018710">
    <property type="entry name" value="DUF2232"/>
</dbReference>
<evidence type="ECO:0008006" key="4">
    <source>
        <dbReference type="Google" id="ProtNLM"/>
    </source>
</evidence>
<gene>
    <name evidence="2" type="ORF">GMPD_39410</name>
</gene>
<protein>
    <recommendedName>
        <fullName evidence="4">DUF2232 domain-containing protein</fullName>
    </recommendedName>
</protein>
<dbReference type="PANTHER" id="PTHR41324">
    <property type="entry name" value="MEMBRANE PROTEIN-RELATED"/>
    <property type="match status" value="1"/>
</dbReference>
<comment type="caution">
    <text evidence="2">The sequence shown here is derived from an EMBL/GenBank/DDBJ whole genome shotgun (WGS) entry which is preliminary data.</text>
</comment>
<evidence type="ECO:0000256" key="1">
    <source>
        <dbReference type="SAM" id="Phobius"/>
    </source>
</evidence>
<dbReference type="Proteomes" id="UP000568888">
    <property type="component" value="Unassembled WGS sequence"/>
</dbReference>
<organism evidence="2 3">
    <name type="scientific">Geomonas paludis</name>
    <dbReference type="NCBI Taxonomy" id="2740185"/>
    <lineage>
        <taxon>Bacteria</taxon>
        <taxon>Pseudomonadati</taxon>
        <taxon>Thermodesulfobacteriota</taxon>
        <taxon>Desulfuromonadia</taxon>
        <taxon>Geobacterales</taxon>
        <taxon>Geobacteraceae</taxon>
        <taxon>Geomonas</taxon>
    </lineage>
</organism>
<dbReference type="EMBL" id="BLXY01000015">
    <property type="protein sequence ID" value="GFO66022.1"/>
    <property type="molecule type" value="Genomic_DNA"/>
</dbReference>
<feature type="transmembrane region" description="Helical" evidence="1">
    <location>
        <begin position="107"/>
        <end position="128"/>
    </location>
</feature>
<keyword evidence="1" id="KW-1133">Transmembrane helix</keyword>
<feature type="transmembrane region" description="Helical" evidence="1">
    <location>
        <begin position="20"/>
        <end position="43"/>
    </location>
</feature>
<sequence>MPLTVTPLQGKILDVIKGSVATVTLFLAFVYLPVVGTIPGLFASAPAAFYAVKRGRGTGVAVVLASCAILLGVGDPAATAIYLLQAGVLSLALPEFLLRNKGGARSVIYSVAVTITVLLIAAVVYGMATGADLHAKISKGVQTSINQTSQIYQKAGVKGDELKALQDSMHQAGQLVVTIYPALVTVAYGMIACMNLMLLAGIAGRLRMPLYVGDFRKYKNPEPLIWLLIVAGFGTLVPETIVHLAALNVLIVLGAVYSAQGFAIISFFFRKLQVPVFIRLLASLLLIFQPMMVLAVAALGVFDLWADFRSPNKQENL</sequence>
<evidence type="ECO:0000313" key="2">
    <source>
        <dbReference type="EMBL" id="GFO66022.1"/>
    </source>
</evidence>